<proteinExistence type="predicted"/>
<dbReference type="GeneID" id="106058767"/>
<keyword evidence="2" id="KW-0479">Metal-binding</keyword>
<dbReference type="RefSeq" id="XP_013071718.2">
    <property type="nucleotide sequence ID" value="XM_013216264.2"/>
</dbReference>
<evidence type="ECO:0000259" key="12">
    <source>
        <dbReference type="PROSITE" id="PS50157"/>
    </source>
</evidence>
<keyword evidence="8" id="KW-0804">Transcription</keyword>
<dbReference type="PANTHER" id="PTHR23235:SF120">
    <property type="entry name" value="KRUPPEL-LIKE FACTOR 15"/>
    <property type="match status" value="1"/>
</dbReference>
<evidence type="ECO:0000313" key="13">
    <source>
        <dbReference type="Proteomes" id="UP001165740"/>
    </source>
</evidence>
<dbReference type="Gene3D" id="3.30.160.60">
    <property type="entry name" value="Classic Zinc Finger"/>
    <property type="match status" value="4"/>
</dbReference>
<dbReference type="RefSeq" id="XP_013071717.2">
    <property type="nucleotide sequence ID" value="XM_013216263.2"/>
</dbReference>
<evidence type="ECO:0000313" key="14">
    <source>
        <dbReference type="RefSeq" id="XP_013071717.2"/>
    </source>
</evidence>
<evidence type="ECO:0000256" key="4">
    <source>
        <dbReference type="ARBA" id="ARBA00022771"/>
    </source>
</evidence>
<evidence type="ECO:0000256" key="9">
    <source>
        <dbReference type="ARBA" id="ARBA00023242"/>
    </source>
</evidence>
<evidence type="ECO:0000256" key="10">
    <source>
        <dbReference type="PROSITE-ProRule" id="PRU00042"/>
    </source>
</evidence>
<dbReference type="FunFam" id="3.30.160.60:FF:001289">
    <property type="entry name" value="Zinc finger protein 574"/>
    <property type="match status" value="1"/>
</dbReference>
<keyword evidence="3" id="KW-0677">Repeat</keyword>
<feature type="compositionally biased region" description="Polar residues" evidence="11">
    <location>
        <begin position="327"/>
        <end position="340"/>
    </location>
</feature>
<dbReference type="GO" id="GO:0008270">
    <property type="term" value="F:zinc ion binding"/>
    <property type="evidence" value="ECO:0007669"/>
    <property type="project" value="UniProtKB-KW"/>
</dbReference>
<dbReference type="PROSITE" id="PS50157">
    <property type="entry name" value="ZINC_FINGER_C2H2_2"/>
    <property type="match status" value="5"/>
</dbReference>
<dbReference type="Proteomes" id="UP001165740">
    <property type="component" value="Chromosome 10"/>
</dbReference>
<feature type="domain" description="C2H2-type" evidence="12">
    <location>
        <begin position="448"/>
        <end position="473"/>
    </location>
</feature>
<reference evidence="14 15" key="1">
    <citation type="submission" date="2025-04" db="UniProtKB">
        <authorList>
            <consortium name="RefSeq"/>
        </authorList>
    </citation>
    <scope>IDENTIFICATION</scope>
</reference>
<evidence type="ECO:0000256" key="1">
    <source>
        <dbReference type="ARBA" id="ARBA00004123"/>
    </source>
</evidence>
<dbReference type="InterPro" id="IPR013087">
    <property type="entry name" value="Znf_C2H2_type"/>
</dbReference>
<feature type="domain" description="C2H2-type" evidence="12">
    <location>
        <begin position="96"/>
        <end position="123"/>
    </location>
</feature>
<dbReference type="InterPro" id="IPR036236">
    <property type="entry name" value="Znf_C2H2_sf"/>
</dbReference>
<dbReference type="GO" id="GO:0000981">
    <property type="term" value="F:DNA-binding transcription factor activity, RNA polymerase II-specific"/>
    <property type="evidence" value="ECO:0007669"/>
    <property type="project" value="TreeGrafter"/>
</dbReference>
<feature type="region of interest" description="Disordered" evidence="11">
    <location>
        <begin position="160"/>
        <end position="224"/>
    </location>
</feature>
<dbReference type="GO" id="GO:0005634">
    <property type="term" value="C:nucleus"/>
    <property type="evidence" value="ECO:0007669"/>
    <property type="project" value="UniProtKB-SubCell"/>
</dbReference>
<keyword evidence="4 10" id="KW-0863">Zinc-finger</keyword>
<feature type="domain" description="C2H2-type" evidence="12">
    <location>
        <begin position="12"/>
        <end position="39"/>
    </location>
</feature>
<dbReference type="Pfam" id="PF13912">
    <property type="entry name" value="zf-C2H2_6"/>
    <property type="match status" value="1"/>
</dbReference>
<sequence>MEASTMSNKPVHSCTYCGLVLSSANALMEHKRIHTGDRPFSCHICNKRFTQKAHLNIHKRTHTGEKPYACHICHKRFAQSSHLSSHKRIHTGEKPFVCGICHIGFTQKQRLDAHLKKHLERPGQEIVVRQRLVTNSRLTEPYKQHSVQLDDISFKKMSVRSTSSIPSNTDRSSIVKTGDGSEKLYQHSLVKTEPLGVSGESSGDDADSLSDSERSPKLSAPSFSSQGLFLHPSGYVAYSQAGDDLTDADPSLVVSPSVNHSHRRKPSVVRKRCSESPTKVSAVKTSSSPLSQRIARAENELKEEDLSENETDNFSSPCELLNDKNDSSYVTNKSYNNSPMSAHKTQKSIRTVNTRSSNRRTIKEDRNFEMTNGCSNGQHANSTEQTLSDMSLVKVNNRISLVNFTAEELVAHMMKRDDVNKCTFCCLIFQDAAMYHIHRNMHDKFDIRKCNMCGKLLQDKYDFTAHFLSTHQN</sequence>
<dbReference type="OMA" id="EESLMYV"/>
<dbReference type="PANTHER" id="PTHR23235">
    <property type="entry name" value="KRUEPPEL-LIKE TRANSCRIPTION FACTOR"/>
    <property type="match status" value="1"/>
</dbReference>
<dbReference type="KEGG" id="bgt:106058767"/>
<evidence type="ECO:0000256" key="7">
    <source>
        <dbReference type="ARBA" id="ARBA00023125"/>
    </source>
</evidence>
<feature type="domain" description="C2H2-type" evidence="12">
    <location>
        <begin position="40"/>
        <end position="67"/>
    </location>
</feature>
<dbReference type="RefSeq" id="XP_055900821.1">
    <property type="nucleotide sequence ID" value="XM_056044846.1"/>
</dbReference>
<feature type="domain" description="C2H2-type" evidence="12">
    <location>
        <begin position="68"/>
        <end position="95"/>
    </location>
</feature>
<feature type="compositionally biased region" description="Basic residues" evidence="11">
    <location>
        <begin position="260"/>
        <end position="271"/>
    </location>
</feature>
<evidence type="ECO:0000256" key="5">
    <source>
        <dbReference type="ARBA" id="ARBA00022833"/>
    </source>
</evidence>
<evidence type="ECO:0000313" key="17">
    <source>
        <dbReference type="RefSeq" id="XP_055900821.1"/>
    </source>
</evidence>
<dbReference type="SMART" id="SM00355">
    <property type="entry name" value="ZnF_C2H2"/>
    <property type="match status" value="6"/>
</dbReference>
<keyword evidence="13" id="KW-1185">Reference proteome</keyword>
<accession>A0A9U8E3Z8</accession>
<dbReference type="SUPFAM" id="SSF57667">
    <property type="entry name" value="beta-beta-alpha zinc fingers"/>
    <property type="match status" value="2"/>
</dbReference>
<dbReference type="AlphaFoldDB" id="A0A9U8E3Z8"/>
<gene>
    <name evidence="14 15 16 17" type="primary">LOC106058767</name>
</gene>
<evidence type="ECO:0000256" key="2">
    <source>
        <dbReference type="ARBA" id="ARBA00022723"/>
    </source>
</evidence>
<dbReference type="Pfam" id="PF00096">
    <property type="entry name" value="zf-C2H2"/>
    <property type="match status" value="2"/>
</dbReference>
<dbReference type="RefSeq" id="XP_055900820.1">
    <property type="nucleotide sequence ID" value="XM_056044845.1"/>
</dbReference>
<dbReference type="OrthoDB" id="8113227at2759"/>
<dbReference type="PROSITE" id="PS00028">
    <property type="entry name" value="ZINC_FINGER_C2H2_1"/>
    <property type="match status" value="5"/>
</dbReference>
<dbReference type="GO" id="GO:0000978">
    <property type="term" value="F:RNA polymerase II cis-regulatory region sequence-specific DNA binding"/>
    <property type="evidence" value="ECO:0007669"/>
    <property type="project" value="TreeGrafter"/>
</dbReference>
<feature type="compositionally biased region" description="Polar residues" evidence="11">
    <location>
        <begin position="275"/>
        <end position="291"/>
    </location>
</feature>
<keyword evidence="7" id="KW-0238">DNA-binding</keyword>
<protein>
    <submittedName>
        <fullName evidence="14 15">Zinc finger protein 271-like</fullName>
    </submittedName>
</protein>
<keyword evidence="5" id="KW-0862">Zinc</keyword>
<keyword evidence="6" id="KW-0805">Transcription regulation</keyword>
<keyword evidence="9" id="KW-0539">Nucleus</keyword>
<evidence type="ECO:0000313" key="16">
    <source>
        <dbReference type="RefSeq" id="XP_055900820.1"/>
    </source>
</evidence>
<organism evidence="13 14">
    <name type="scientific">Biomphalaria glabrata</name>
    <name type="common">Bloodfluke planorb</name>
    <name type="synonym">Freshwater snail</name>
    <dbReference type="NCBI Taxonomy" id="6526"/>
    <lineage>
        <taxon>Eukaryota</taxon>
        <taxon>Metazoa</taxon>
        <taxon>Spiralia</taxon>
        <taxon>Lophotrochozoa</taxon>
        <taxon>Mollusca</taxon>
        <taxon>Gastropoda</taxon>
        <taxon>Heterobranchia</taxon>
        <taxon>Euthyneura</taxon>
        <taxon>Panpulmonata</taxon>
        <taxon>Hygrophila</taxon>
        <taxon>Lymnaeoidea</taxon>
        <taxon>Planorbidae</taxon>
        <taxon>Biomphalaria</taxon>
    </lineage>
</organism>
<feature type="compositionally biased region" description="Acidic residues" evidence="11">
    <location>
        <begin position="301"/>
        <end position="311"/>
    </location>
</feature>
<feature type="compositionally biased region" description="Polar residues" evidence="11">
    <location>
        <begin position="160"/>
        <end position="175"/>
    </location>
</feature>
<evidence type="ECO:0000256" key="3">
    <source>
        <dbReference type="ARBA" id="ARBA00022737"/>
    </source>
</evidence>
<comment type="subcellular location">
    <subcellularLocation>
        <location evidence="1">Nucleus</location>
    </subcellularLocation>
</comment>
<name>A0A9U8E3Z8_BIOGL</name>
<dbReference type="FunFam" id="3.30.160.60:FF:002402">
    <property type="entry name" value="Zinc finger protein 347"/>
    <property type="match status" value="1"/>
</dbReference>
<evidence type="ECO:0000256" key="11">
    <source>
        <dbReference type="SAM" id="MobiDB-lite"/>
    </source>
</evidence>
<dbReference type="FunFam" id="3.30.160.60:FF:000064">
    <property type="entry name" value="Early growth response protein 3"/>
    <property type="match status" value="1"/>
</dbReference>
<evidence type="ECO:0000256" key="8">
    <source>
        <dbReference type="ARBA" id="ARBA00023163"/>
    </source>
</evidence>
<feature type="region of interest" description="Disordered" evidence="11">
    <location>
        <begin position="249"/>
        <end position="360"/>
    </location>
</feature>
<evidence type="ECO:0000256" key="6">
    <source>
        <dbReference type="ARBA" id="ARBA00023015"/>
    </source>
</evidence>
<evidence type="ECO:0000313" key="15">
    <source>
        <dbReference type="RefSeq" id="XP_013071718.2"/>
    </source>
</evidence>